<keyword evidence="3" id="KW-1185">Reference proteome</keyword>
<feature type="chain" id="PRO_5045847338" evidence="1">
    <location>
        <begin position="27"/>
        <end position="281"/>
    </location>
</feature>
<dbReference type="RefSeq" id="WP_368376169.1">
    <property type="nucleotide sequence ID" value="NZ_JBFRYB010000001.1"/>
</dbReference>
<organism evidence="2 3">
    <name type="scientific">Zhongshania arctica</name>
    <dbReference type="NCBI Taxonomy" id="3238302"/>
    <lineage>
        <taxon>Bacteria</taxon>
        <taxon>Pseudomonadati</taxon>
        <taxon>Pseudomonadota</taxon>
        <taxon>Gammaproteobacteria</taxon>
        <taxon>Cellvibrionales</taxon>
        <taxon>Spongiibacteraceae</taxon>
        <taxon>Zhongshania</taxon>
    </lineage>
</organism>
<evidence type="ECO:0000313" key="2">
    <source>
        <dbReference type="EMBL" id="MEX1666084.1"/>
    </source>
</evidence>
<dbReference type="Proteomes" id="UP001557484">
    <property type="component" value="Unassembled WGS sequence"/>
</dbReference>
<protein>
    <submittedName>
        <fullName evidence="2">Alpha/beta fold hydrolase</fullName>
    </submittedName>
</protein>
<comment type="caution">
    <text evidence="2">The sequence shown here is derived from an EMBL/GenBank/DDBJ whole genome shotgun (WGS) entry which is preliminary data.</text>
</comment>
<dbReference type="GO" id="GO:0016787">
    <property type="term" value="F:hydrolase activity"/>
    <property type="evidence" value="ECO:0007669"/>
    <property type="project" value="UniProtKB-KW"/>
</dbReference>
<gene>
    <name evidence="2" type="ORF">AB4875_11355</name>
</gene>
<name>A0ABV3TZA3_9GAMM</name>
<proteinExistence type="predicted"/>
<evidence type="ECO:0000313" key="3">
    <source>
        <dbReference type="Proteomes" id="UP001557484"/>
    </source>
</evidence>
<dbReference type="Gene3D" id="3.40.50.1820">
    <property type="entry name" value="alpha/beta hydrolase"/>
    <property type="match status" value="1"/>
</dbReference>
<keyword evidence="2" id="KW-0378">Hydrolase</keyword>
<dbReference type="PROSITE" id="PS51257">
    <property type="entry name" value="PROKAR_LIPOPROTEIN"/>
    <property type="match status" value="1"/>
</dbReference>
<dbReference type="EMBL" id="JBFRYB010000001">
    <property type="protein sequence ID" value="MEX1666084.1"/>
    <property type="molecule type" value="Genomic_DNA"/>
</dbReference>
<reference evidence="2 3" key="1">
    <citation type="journal article" date="2011" name="Int. J. Syst. Evol. Microbiol.">
        <title>Zhongshania antarctica gen. nov., sp. nov. and Zhongshania guokunii sp. nov., gammaproteobacteria respectively isolated from coastal attached (fast) ice and surface seawater of the Antarctic.</title>
        <authorList>
            <person name="Li H.J."/>
            <person name="Zhang X.Y."/>
            <person name="Chen C.X."/>
            <person name="Zhang Y.J."/>
            <person name="Gao Z.M."/>
            <person name="Yu Y."/>
            <person name="Chen X.L."/>
            <person name="Chen B."/>
            <person name="Zhang Y.Z."/>
        </authorList>
    </citation>
    <scope>NUCLEOTIDE SEQUENCE [LARGE SCALE GENOMIC DNA]</scope>
    <source>
        <strain evidence="2 3">R06B22</strain>
    </source>
</reference>
<accession>A0ABV3TZA3</accession>
<sequence length="281" mass="30800">MKLSVWYSGFLLFVPLVFLASCSSPAQRIDDIAARGGLERRVIIGNGFRHIVYLKVAKPTSPRLHVYIEGDGSPWLLGQYIATDPTATLPLALELAKLDAENVLYLGRPCYMGLFEDGICAEKYWTSARYSAEVVASMSTAVSSLLKELKVSKVTLIGYSGGGTLAMLMSADSSLAVAPYLDSVVTVAGNLDVTAWIQQHNYLPLTESLDPSLADYPDTIDFMHYIGADDKNVSAEQALSFVTKHGGRYKILDSVDHSCCWLQHWPELLERDVNPMGSKAE</sequence>
<dbReference type="InterPro" id="IPR029058">
    <property type="entry name" value="AB_hydrolase_fold"/>
</dbReference>
<evidence type="ECO:0000256" key="1">
    <source>
        <dbReference type="SAM" id="SignalP"/>
    </source>
</evidence>
<keyword evidence="1" id="KW-0732">Signal</keyword>
<feature type="signal peptide" evidence="1">
    <location>
        <begin position="1"/>
        <end position="26"/>
    </location>
</feature>
<dbReference type="SUPFAM" id="SSF53474">
    <property type="entry name" value="alpha/beta-Hydrolases"/>
    <property type="match status" value="1"/>
</dbReference>